<accession>A0AB34KM31</accession>
<protein>
    <submittedName>
        <fullName evidence="1">Uncharacterized protein</fullName>
    </submittedName>
</protein>
<reference evidence="1 2" key="1">
    <citation type="journal article" date="2020" name="Microbiol. Resour. Announc.">
        <title>Draft Genome Sequence of a Cladosporium Species Isolated from the Mesophotic Ascidian Didemnum maculosum.</title>
        <authorList>
            <person name="Gioti A."/>
            <person name="Siaperas R."/>
            <person name="Nikolaivits E."/>
            <person name="Le Goff G."/>
            <person name="Ouazzani J."/>
            <person name="Kotoulas G."/>
            <person name="Topakas E."/>
        </authorList>
    </citation>
    <scope>NUCLEOTIDE SEQUENCE [LARGE SCALE GENOMIC DNA]</scope>
    <source>
        <strain evidence="1 2">TM138-S3</strain>
    </source>
</reference>
<name>A0AB34KM31_9PEZI</name>
<comment type="caution">
    <text evidence="1">The sequence shown here is derived from an EMBL/GenBank/DDBJ whole genome shotgun (WGS) entry which is preliminary data.</text>
</comment>
<dbReference type="AlphaFoldDB" id="A0AB34KM31"/>
<dbReference type="GeneID" id="96006237"/>
<dbReference type="RefSeq" id="XP_069229194.1">
    <property type="nucleotide sequence ID" value="XM_069373399.1"/>
</dbReference>
<organism evidence="1 2">
    <name type="scientific">Cladosporium halotolerans</name>
    <dbReference type="NCBI Taxonomy" id="1052096"/>
    <lineage>
        <taxon>Eukaryota</taxon>
        <taxon>Fungi</taxon>
        <taxon>Dikarya</taxon>
        <taxon>Ascomycota</taxon>
        <taxon>Pezizomycotina</taxon>
        <taxon>Dothideomycetes</taxon>
        <taxon>Dothideomycetidae</taxon>
        <taxon>Cladosporiales</taxon>
        <taxon>Cladosporiaceae</taxon>
        <taxon>Cladosporium</taxon>
    </lineage>
</organism>
<keyword evidence="2" id="KW-1185">Reference proteome</keyword>
<dbReference type="EMBL" id="JAAQHG020000016">
    <property type="protein sequence ID" value="KAL1586089.1"/>
    <property type="molecule type" value="Genomic_DNA"/>
</dbReference>
<dbReference type="Proteomes" id="UP000803884">
    <property type="component" value="Unassembled WGS sequence"/>
</dbReference>
<evidence type="ECO:0000313" key="2">
    <source>
        <dbReference type="Proteomes" id="UP000803884"/>
    </source>
</evidence>
<gene>
    <name evidence="1" type="ORF">WHR41_04793</name>
</gene>
<proteinExistence type="predicted"/>
<sequence length="146" mass="16321">MPAPPEGANPKWVRVFNSLHALFKALAEHEGMARNNQQTYDTPAIDKNAQYFSWDFTARTFNYLLRTDPDLDNRTEVEKEAWDDTCSRSRLITSLVLDEIPGRLADMVESTYPGYNPGGQPEMGPQVIEAARELSAAAYDATPSPV</sequence>
<evidence type="ECO:0000313" key="1">
    <source>
        <dbReference type="EMBL" id="KAL1586089.1"/>
    </source>
</evidence>